<sequence length="196" mass="21484">MMNMRSIKPLLLSGLLLTSPALLADDYKIDTKGAHASIQFKIKHLGYSWLTGRFNTFSGKFSYDENDLSASKVRVLIDTTSIDTNHAERDKHLRSKDFLDTAKYPQATFKSISFSDKGDGKAVLVGDLTLHGVTKSVTLDVVGIGHGNDPWGGYRRGFEGKTTIALKDFGIDINNNLGPASTHVELTLNVEGIKIK</sequence>
<protein>
    <submittedName>
        <fullName evidence="3">Polyisoprenoid-binding protein YceI</fullName>
    </submittedName>
</protein>
<dbReference type="SMART" id="SM00867">
    <property type="entry name" value="YceI"/>
    <property type="match status" value="1"/>
</dbReference>
<keyword evidence="1" id="KW-0732">Signal</keyword>
<feature type="domain" description="Lipid/polyisoprenoid-binding YceI-like" evidence="2">
    <location>
        <begin position="26"/>
        <end position="193"/>
    </location>
</feature>
<feature type="signal peptide" evidence="1">
    <location>
        <begin position="1"/>
        <end position="24"/>
    </location>
</feature>
<keyword evidence="4" id="KW-1185">Reference proteome</keyword>
<dbReference type="SUPFAM" id="SSF101874">
    <property type="entry name" value="YceI-like"/>
    <property type="match status" value="1"/>
</dbReference>
<organism evidence="3 4">
    <name type="scientific">Sinobacterium caligoides</name>
    <dbReference type="NCBI Taxonomy" id="933926"/>
    <lineage>
        <taxon>Bacteria</taxon>
        <taxon>Pseudomonadati</taxon>
        <taxon>Pseudomonadota</taxon>
        <taxon>Gammaproteobacteria</taxon>
        <taxon>Cellvibrionales</taxon>
        <taxon>Spongiibacteraceae</taxon>
        <taxon>Sinobacterium</taxon>
    </lineage>
</organism>
<comment type="caution">
    <text evidence="3">The sequence shown here is derived from an EMBL/GenBank/DDBJ whole genome shotgun (WGS) entry which is preliminary data.</text>
</comment>
<name>A0A3N2DN84_9GAMM</name>
<dbReference type="Pfam" id="PF04264">
    <property type="entry name" value="YceI"/>
    <property type="match status" value="1"/>
</dbReference>
<accession>A0A3N2DN84</accession>
<evidence type="ECO:0000259" key="2">
    <source>
        <dbReference type="SMART" id="SM00867"/>
    </source>
</evidence>
<dbReference type="PANTHER" id="PTHR34406:SF1">
    <property type="entry name" value="PROTEIN YCEI"/>
    <property type="match status" value="1"/>
</dbReference>
<proteinExistence type="predicted"/>
<dbReference type="Proteomes" id="UP000275394">
    <property type="component" value="Unassembled WGS sequence"/>
</dbReference>
<dbReference type="AlphaFoldDB" id="A0A3N2DN84"/>
<evidence type="ECO:0000256" key="1">
    <source>
        <dbReference type="SAM" id="SignalP"/>
    </source>
</evidence>
<feature type="chain" id="PRO_5018076866" evidence="1">
    <location>
        <begin position="25"/>
        <end position="196"/>
    </location>
</feature>
<dbReference type="NCBIfam" id="NF002994">
    <property type="entry name" value="PRK03757.1"/>
    <property type="match status" value="1"/>
</dbReference>
<evidence type="ECO:0000313" key="3">
    <source>
        <dbReference type="EMBL" id="ROS01268.1"/>
    </source>
</evidence>
<evidence type="ECO:0000313" key="4">
    <source>
        <dbReference type="Proteomes" id="UP000275394"/>
    </source>
</evidence>
<dbReference type="InterPro" id="IPR007372">
    <property type="entry name" value="Lipid/polyisoprenoid-bd_YceI"/>
</dbReference>
<dbReference type="EMBL" id="RKHR01000004">
    <property type="protein sequence ID" value="ROS01268.1"/>
    <property type="molecule type" value="Genomic_DNA"/>
</dbReference>
<dbReference type="InterPro" id="IPR036761">
    <property type="entry name" value="TTHA0802/YceI-like_sf"/>
</dbReference>
<dbReference type="Gene3D" id="2.40.128.110">
    <property type="entry name" value="Lipid/polyisoprenoid-binding, YceI-like"/>
    <property type="match status" value="1"/>
</dbReference>
<reference evidence="3 4" key="1">
    <citation type="submission" date="2018-11" db="EMBL/GenBank/DDBJ databases">
        <title>Genomic Encyclopedia of Type Strains, Phase IV (KMG-IV): sequencing the most valuable type-strain genomes for metagenomic binning, comparative biology and taxonomic classification.</title>
        <authorList>
            <person name="Goeker M."/>
        </authorList>
    </citation>
    <scope>NUCLEOTIDE SEQUENCE [LARGE SCALE GENOMIC DNA]</scope>
    <source>
        <strain evidence="3 4">DSM 100316</strain>
    </source>
</reference>
<gene>
    <name evidence="3" type="ORF">EDC56_1697</name>
</gene>
<dbReference type="PANTHER" id="PTHR34406">
    <property type="entry name" value="PROTEIN YCEI"/>
    <property type="match status" value="1"/>
</dbReference>